<evidence type="ECO:0000313" key="3">
    <source>
        <dbReference type="Proteomes" id="UP000182334"/>
    </source>
</evidence>
<accession>A0A1L0B6Q8</accession>
<feature type="region of interest" description="Disordered" evidence="1">
    <location>
        <begin position="176"/>
        <end position="197"/>
    </location>
</feature>
<gene>
    <name evidence="2" type="ORF">SAMEA4029010_CIC11G00000004978</name>
</gene>
<dbReference type="EMBL" id="LT635756">
    <property type="protein sequence ID" value="SGZ46410.1"/>
    <property type="molecule type" value="Genomic_DNA"/>
</dbReference>
<dbReference type="Proteomes" id="UP000182334">
    <property type="component" value="Chromosome I"/>
</dbReference>
<evidence type="ECO:0000256" key="1">
    <source>
        <dbReference type="SAM" id="MobiDB-lite"/>
    </source>
</evidence>
<protein>
    <submittedName>
        <fullName evidence="2">CIC11C00000004978</fullName>
    </submittedName>
</protein>
<keyword evidence="3" id="KW-1185">Reference proteome</keyword>
<dbReference type="AlphaFoldDB" id="A0A1L0B6Q8"/>
<organism evidence="2 3">
    <name type="scientific">Sungouiella intermedia</name>
    <dbReference type="NCBI Taxonomy" id="45354"/>
    <lineage>
        <taxon>Eukaryota</taxon>
        <taxon>Fungi</taxon>
        <taxon>Dikarya</taxon>
        <taxon>Ascomycota</taxon>
        <taxon>Saccharomycotina</taxon>
        <taxon>Pichiomycetes</taxon>
        <taxon>Metschnikowiaceae</taxon>
        <taxon>Sungouiella</taxon>
    </lineage>
</organism>
<evidence type="ECO:0000313" key="2">
    <source>
        <dbReference type="EMBL" id="SGZ46410.1"/>
    </source>
</evidence>
<name>A0A1L0B6Q8_9ASCO</name>
<proteinExistence type="predicted"/>
<dbReference type="OrthoDB" id="4096434at2759"/>
<sequence length="456" mass="51920">MVEGCKMKANTMMCPSELLALAYPRINPTNVCSTPRSTPSTSPWNYSSLTIVPSQISSQKQTQHTSPELIVISDDESEKHSISVDYVVLSESDSDLTSDLVQVIGDRADTEVYDIETTGMESFDDGYDGLSECVVNESASLEGDTRTKFDSELIKGLTTGGCLTDGNKTQEISVGESFGNRTDSTDRTEDLENTTDSNTSEFLPIFHMLQSILSPQIAPDSTNFEEYIQQYPYELAAKHRTRPVFPFRKDPRLVFKSSTRTSFGRPTKRYQTSEKQHLVTLRLVENKEYAEIIVLSGPDKEFKLPVFSTLKPLRKLVEIPEYQSTHKLTDNDIEVMENSAVTIKRYDCRITLAQMAIVLGLQDYRVSLMKYIDEAIFQMLDQLCGFRVGVQKWSRGTPLKERKDMIIKVTRFLRVYFPMLTPELVELIIKRGFYCRMQQHLKRKRLGKSSKYNQGI</sequence>
<reference evidence="2 3" key="1">
    <citation type="submission" date="2016-10" db="EMBL/GenBank/DDBJ databases">
        <authorList>
            <person name="de Groot N.N."/>
        </authorList>
    </citation>
    <scope>NUCLEOTIDE SEQUENCE [LARGE SCALE GENOMIC DNA]</scope>
    <source>
        <strain evidence="2 3">CBS 141442</strain>
    </source>
</reference>